<dbReference type="PATRIC" id="fig|749927.5.peg.3952"/>
<proteinExistence type="predicted"/>
<evidence type="ECO:0000313" key="1">
    <source>
        <dbReference type="EMBL" id="ADJ45601.1"/>
    </source>
</evidence>
<dbReference type="eggNOG" id="ENOG5033DJ0">
    <property type="taxonomic scope" value="Bacteria"/>
</dbReference>
<dbReference type="Proteomes" id="UP000000328">
    <property type="component" value="Chromosome"/>
</dbReference>
<dbReference type="KEGG" id="amd:AMED_3822"/>
<dbReference type="OrthoDB" id="7629028at2"/>
<dbReference type="EMBL" id="CP002000">
    <property type="protein sequence ID" value="ADJ45601.1"/>
    <property type="molecule type" value="Genomic_DNA"/>
</dbReference>
<name>A0A0H3D4J6_AMYMU</name>
<protein>
    <submittedName>
        <fullName evidence="1">Uncharacterized protein</fullName>
    </submittedName>
</protein>
<dbReference type="AlphaFoldDB" id="A0A0H3D4J6"/>
<sequence>MAAALPGPVSPLFGIGLYTDGREQVPFEIGWAEFGRDVRWAHRVLDTWGIGEADHVLISTPNFEGPWASPLVRALRDRRTVHSNSEPYSWDVGRSATFLRLLRFKAFIAMSGETATGLLRQPDCAEALAALAPIWARPEALGPLRAAGLDPAVFAMLGPALALECPRRAGAHVDPGEWRLSHGPEGVTLTTVGDRRHVVHELLVAPAGRLEQAPCPCGLPGPRLIPA</sequence>
<gene>
    <name evidence="1" type="ordered locus">AMED_3822</name>
</gene>
<evidence type="ECO:0000313" key="2">
    <source>
        <dbReference type="Proteomes" id="UP000000328"/>
    </source>
</evidence>
<dbReference type="HOGENOM" id="CLU_1217751_0_0_11"/>
<accession>A0A0H3D4J6</accession>
<organism evidence="1 2">
    <name type="scientific">Amycolatopsis mediterranei (strain U-32)</name>
    <dbReference type="NCBI Taxonomy" id="749927"/>
    <lineage>
        <taxon>Bacteria</taxon>
        <taxon>Bacillati</taxon>
        <taxon>Actinomycetota</taxon>
        <taxon>Actinomycetes</taxon>
        <taxon>Pseudonocardiales</taxon>
        <taxon>Pseudonocardiaceae</taxon>
        <taxon>Amycolatopsis</taxon>
    </lineage>
</organism>
<reference evidence="1 2" key="1">
    <citation type="journal article" date="2010" name="Cell Res.">
        <title>Complete genome sequence of the rifamycin SV-producing Amycolatopsis mediterranei U32 revealed its genetic characteristics in phylogeny and metabolism.</title>
        <authorList>
            <person name="Zhao W."/>
            <person name="Zhong Y."/>
            <person name="Yuan H."/>
            <person name="Wang J."/>
            <person name="Zheng H."/>
            <person name="Wang Y."/>
            <person name="Cen X."/>
            <person name="Xu F."/>
            <person name="Bai J."/>
            <person name="Han X."/>
            <person name="Lu G."/>
            <person name="Zhu Y."/>
            <person name="Shao Z."/>
            <person name="Yan H."/>
            <person name="Li C."/>
            <person name="Peng N."/>
            <person name="Zhang Z."/>
            <person name="Zhang Y."/>
            <person name="Lin W."/>
            <person name="Fan Y."/>
            <person name="Qin Z."/>
            <person name="Hu Y."/>
            <person name="Zhu B."/>
            <person name="Wang S."/>
            <person name="Ding X."/>
            <person name="Zhao G.P."/>
        </authorList>
    </citation>
    <scope>NUCLEOTIDE SEQUENCE [LARGE SCALE GENOMIC DNA]</scope>
    <source>
        <strain evidence="2">U-32</strain>
    </source>
</reference>